<comment type="caution">
    <text evidence="2">The sequence shown here is derived from an EMBL/GenBank/DDBJ whole genome shotgun (WGS) entry which is preliminary data.</text>
</comment>
<evidence type="ECO:0000313" key="3">
    <source>
        <dbReference type="Proteomes" id="UP000646548"/>
    </source>
</evidence>
<protein>
    <recommendedName>
        <fullName evidence="4">CIDE-N domain-containing protein</fullName>
    </recommendedName>
</protein>
<name>A0A834CKM8_ORYME</name>
<reference evidence="2" key="1">
    <citation type="journal article" name="BMC Genomics">
        <title>Long-read sequencing and de novo genome assembly of marine medaka (Oryzias melastigma).</title>
        <authorList>
            <person name="Liang P."/>
            <person name="Saqib H.S.A."/>
            <person name="Ni X."/>
            <person name="Shen Y."/>
        </authorList>
    </citation>
    <scope>NUCLEOTIDE SEQUENCE</scope>
    <source>
        <strain evidence="2">Bigg-433</strain>
    </source>
</reference>
<proteinExistence type="predicted"/>
<dbReference type="AlphaFoldDB" id="A0A834CKM8"/>
<sequence>MLVKANYGGTKKYIKLQEACFSDFLSAVQEKFLIPETTTLKVTDDQGVEVDEDVFSEVATSKEICFLIYTPNVLTVPEQECGRPSSPSLTDTLSLSSCLSSDTSDSGGNQPMDSTFAKNEHFYDFQSNTGFLEWRVKTVQRKFRTSSTPHKKVQLRGGPTSPRVSGTSDDQRTGDECMEAISLLQHTTNCDVVFQKMRETFQYRRQILQDPQISADVLKIFPRFLDVKGLILQDFLLMFGAEAASRLLEKWNTSFKEKVIQEAQSLKGSTLLRKYLKAALNEESDTPEEPVQQCNKATAKDPMRQFLGSGADLCSVNKKPDVSGECKRTL</sequence>
<dbReference type="EMBL" id="WKFB01000218">
    <property type="protein sequence ID" value="KAF6731187.1"/>
    <property type="molecule type" value="Genomic_DNA"/>
</dbReference>
<feature type="region of interest" description="Disordered" evidence="1">
    <location>
        <begin position="145"/>
        <end position="172"/>
    </location>
</feature>
<accession>A0A834CKM8</accession>
<evidence type="ECO:0008006" key="4">
    <source>
        <dbReference type="Google" id="ProtNLM"/>
    </source>
</evidence>
<evidence type="ECO:0000313" key="2">
    <source>
        <dbReference type="EMBL" id="KAF6731187.1"/>
    </source>
</evidence>
<dbReference type="Proteomes" id="UP000646548">
    <property type="component" value="Unassembled WGS sequence"/>
</dbReference>
<organism evidence="2 3">
    <name type="scientific">Oryzias melastigma</name>
    <name type="common">Marine medaka</name>
    <dbReference type="NCBI Taxonomy" id="30732"/>
    <lineage>
        <taxon>Eukaryota</taxon>
        <taxon>Metazoa</taxon>
        <taxon>Chordata</taxon>
        <taxon>Craniata</taxon>
        <taxon>Vertebrata</taxon>
        <taxon>Euteleostomi</taxon>
        <taxon>Actinopterygii</taxon>
        <taxon>Neopterygii</taxon>
        <taxon>Teleostei</taxon>
        <taxon>Neoteleostei</taxon>
        <taxon>Acanthomorphata</taxon>
        <taxon>Ovalentaria</taxon>
        <taxon>Atherinomorphae</taxon>
        <taxon>Beloniformes</taxon>
        <taxon>Adrianichthyidae</taxon>
        <taxon>Oryziinae</taxon>
        <taxon>Oryzias</taxon>
    </lineage>
</organism>
<dbReference type="PANTHER" id="PTHR31025">
    <property type="entry name" value="SI:CH211-196P9.1-RELATED"/>
    <property type="match status" value="1"/>
</dbReference>
<dbReference type="PANTHER" id="PTHR31025:SF29">
    <property type="entry name" value="SI:CH211-196P9.1"/>
    <property type="match status" value="1"/>
</dbReference>
<evidence type="ECO:0000256" key="1">
    <source>
        <dbReference type="SAM" id="MobiDB-lite"/>
    </source>
</evidence>
<feature type="compositionally biased region" description="Basic residues" evidence="1">
    <location>
        <begin position="145"/>
        <end position="154"/>
    </location>
</feature>
<gene>
    <name evidence="2" type="ORF">FQA47_006809</name>
</gene>